<protein>
    <submittedName>
        <fullName evidence="2">Uncharacterized protein</fullName>
    </submittedName>
</protein>
<dbReference type="AlphaFoldDB" id="A0A847RU87"/>
<proteinExistence type="predicted"/>
<sequence>MKLKLQSVLVYICILISLLGLLYLLSDAVLIRTNTRYTVGETLGRSYGRYATMHFKYRVNGVEYTGATGNNPTAQAAGGRYLVKFNVWLPSVSTMYFDYQLKDSTTAVPDSGWMTRPSDIWVK</sequence>
<keyword evidence="1" id="KW-0472">Membrane</keyword>
<accession>A0A847RU87</accession>
<comment type="caution">
    <text evidence="2">The sequence shown here is derived from an EMBL/GenBank/DDBJ whole genome shotgun (WGS) entry which is preliminary data.</text>
</comment>
<evidence type="ECO:0000313" key="3">
    <source>
        <dbReference type="Proteomes" id="UP000570474"/>
    </source>
</evidence>
<dbReference type="EMBL" id="JABAIA010000004">
    <property type="protein sequence ID" value="NLR69140.1"/>
    <property type="molecule type" value="Genomic_DNA"/>
</dbReference>
<dbReference type="RefSeq" id="WP_168875067.1">
    <property type="nucleotide sequence ID" value="NZ_JABAIA010000004.1"/>
</dbReference>
<keyword evidence="1" id="KW-1133">Transmembrane helix</keyword>
<organism evidence="2 3">
    <name type="scientific">Chitinophaga varians</name>
    <dbReference type="NCBI Taxonomy" id="2202339"/>
    <lineage>
        <taxon>Bacteria</taxon>
        <taxon>Pseudomonadati</taxon>
        <taxon>Bacteroidota</taxon>
        <taxon>Chitinophagia</taxon>
        <taxon>Chitinophagales</taxon>
        <taxon>Chitinophagaceae</taxon>
        <taxon>Chitinophaga</taxon>
    </lineage>
</organism>
<keyword evidence="3" id="KW-1185">Reference proteome</keyword>
<feature type="transmembrane region" description="Helical" evidence="1">
    <location>
        <begin position="7"/>
        <end position="26"/>
    </location>
</feature>
<gene>
    <name evidence="2" type="ORF">HGH92_32885</name>
</gene>
<keyword evidence="1" id="KW-0812">Transmembrane</keyword>
<reference evidence="2 3" key="1">
    <citation type="submission" date="2020-04" db="EMBL/GenBank/DDBJ databases">
        <authorList>
            <person name="Yin C."/>
        </authorList>
    </citation>
    <scope>NUCLEOTIDE SEQUENCE [LARGE SCALE GENOMIC DNA]</scope>
    <source>
        <strain evidence="2 3">Ae27</strain>
    </source>
</reference>
<evidence type="ECO:0000256" key="1">
    <source>
        <dbReference type="SAM" id="Phobius"/>
    </source>
</evidence>
<evidence type="ECO:0000313" key="2">
    <source>
        <dbReference type="EMBL" id="NLR69140.1"/>
    </source>
</evidence>
<dbReference type="Proteomes" id="UP000570474">
    <property type="component" value="Unassembled WGS sequence"/>
</dbReference>
<name>A0A847RU87_9BACT</name>